<dbReference type="SUPFAM" id="SSF48371">
    <property type="entry name" value="ARM repeat"/>
    <property type="match status" value="2"/>
</dbReference>
<comment type="caution">
    <text evidence="3">The sequence shown here is derived from an EMBL/GenBank/DDBJ whole genome shotgun (WGS) entry which is preliminary data.</text>
</comment>
<feature type="region of interest" description="Disordered" evidence="1">
    <location>
        <begin position="2598"/>
        <end position="2641"/>
    </location>
</feature>
<dbReference type="Pfam" id="PF02259">
    <property type="entry name" value="FAT"/>
    <property type="match status" value="1"/>
</dbReference>
<feature type="compositionally biased region" description="Basic and acidic residues" evidence="1">
    <location>
        <begin position="2128"/>
        <end position="2137"/>
    </location>
</feature>
<keyword evidence="4" id="KW-1185">Reference proteome</keyword>
<dbReference type="Pfam" id="PF20175">
    <property type="entry name" value="Tra1_central"/>
    <property type="match status" value="1"/>
</dbReference>
<evidence type="ECO:0000256" key="1">
    <source>
        <dbReference type="SAM" id="MobiDB-lite"/>
    </source>
</evidence>
<feature type="region of interest" description="Disordered" evidence="1">
    <location>
        <begin position="2117"/>
        <end position="2137"/>
    </location>
</feature>
<dbReference type="InterPro" id="IPR016024">
    <property type="entry name" value="ARM-type_fold"/>
</dbReference>
<sequence>MDFPSLATRLSGDPPTALKAASEIRERIEIVHTTEFSNFLSHTFEPFRLILMETTRPSVDEGGVVGKLRRTVLEILNRLPNNEVRGMLHATLPTHLKSSSSFRVLTECPLIVMLLFQLYPTYIQSNIPQLIPHMMLALSLRPSPISQTLHPTRYKELIACQVKSLSFLTYLLRGFKGLMKPHQDSIAGSVIALMRTCPVNAVATRKELLVATRHILATDFRAGFFKNADLLFSEKMLIGSSRLPHDPFGIRPLGFSTLADLVHHIRGNLSLNQLRKVVHIFSRIIHDCTLPLPIQSTSVRLLLNLVDHIYHNQDPNAAMGRTLLNYILETLVDKFGTLRKYAVMEGGEEGGSPKKASTTTNNTSVTIGSPTSPTVNNTDVKALLKTMLLGLKTVIWCVHNYRTGSTPTNPNTNTKQNGPTHQFTTAEKALLSKYVSWAMSCLKVYRSPETLEESPQYKEILENFSSSLTVLPPATLKSILFGLMPDIFQMLLEDPTVMQVIQGLLMNAGVSKCVCEGIIAWLMTRIDELALEGMEGFTGSPTKNRGVPATPHTSRTALKTYKNNPPASLLRLFKIVFSSVGLFPENESVLRPHLQTLVVHCLRSATQTSSPKNFYFLLRALFRSISGGKFEHSYKELLPLLPTILNGLHRVHFSTASPAMKDTIVELSLTIPARLSSLLPHLPLLMRLMVHALRSYGDLVNLGLRTLEFWVDNLNPEFLYPVMCSQPTVFTDLMTSLCTHLRPAPYPYGMLSLRLLGKLGGRNRRFLSSEIKLNVANVHGTNNKALLLATEWAGSKDINPKHTSNSIKDTPVKHDIPLDLAVKHAARTLRAVASANKIKPREPPPQNLDNSTPIPKTCAEAAISKLELCDLTTHCVEVMESVKNNQSKASLQVVKSSLSMIIDTSYDPNSLSLQVGKGAAGKENSNTSEVPLPDYNVKVFTPAEISANDVFKTLVKAALYATAVEETKDEALDVVDGIFGHAMLYLKVRNTDVLQVDSAGNLSEDSCTYAFKSTSDTLLDVFSVTNALTEAMADLPSEWGVETVNRIFQIKTKLEGSTSSTVGDELFSNLISLLISASSDAPWNAKPMFTNPLLALLQTLERVKPSHEAKLVALIAFITGDTPLEVSSSAVEDNVKFATELLTIMYNPSKGWQDIMSTKFPLDENEAADVDMADDSNSFPAPPKAVITSLRRGLISPKPQVRFICRLSLLHISQAQETPLEELVGDQWKNETGPALVETLAWMLFKGDVEFSGWYKTTTQNVFELQNSLTQAIPTTASSIFLRSAGQVQTSSGTVFIPAEVTGAMELKRACVKLASLLSNVFGDEMKKHDKITTLLIKILVRGLGSGNGTVIEDAESGLKALVPDEVQVDIENNAVVCSNDKFTAGFKPVFATLLNHKTLTLEILEALGRLMSIVGVRQGVGHKCIEVLQYWREAAKVGKGAWREGDGPLIATGLVSLFTHLPDGQVFVDNLTTTVIDLTNKLQHFKKLPTPSSLYILPLTVFLNKHPQACVDYFITRMGMTMYSEMFDAVLNLEEAKEVRAYLTGDEGTNKIMSFMLGIPLHLADGEDEDLATHGVSADPAWGVEIVEDSPTLVALTAANQTATENVRSADAENKRALNALNQATTAHNNRANDPANPPSADVKQAMANAQNAFQNTTQNLHLMTQEQQVAQQALQNEVGLKQELANASAAAVKAIGLGLAPTGNVIMTNEALECQYQGLKLFTILMEYDSEYVEGDKHMQVAEAMKKLWRSKGRAIRLANEEKLLQKYQLESKMVAGFLVCYANAHSDDIEVLFELLQIFLHPTVVDFSFVKSFFIQAVEKNMLSGDKKALLHKFFELLVDDGESEELKVHAMQLLVLPMLKSTLESEKERAGLGGQQLSASEEGVALGNQGVANLSEVVDVDVIKIFMRDALDTSQSGRGEGGHQERLNIELLKLSTLLIEFMGLQLVEHRKELIKFAWNHLKSEDNTSKQWAYVNVCRFISVYETPSKIILQVYVALLRTFQDESKDLVNVALNILVPSLPRRLPQADFVKAIKWTKKIMYEEGHALPQLIHMWRIIANHGIIFFAYRQQFVAHMVNSLSKLGLPASCNVKNRILAMDLAELIVTWEEQAPGKRAAEGEAEAEGLPKKLKGEDGGAIATGGGGGAAASAEADDFRLNKAMIEMLTNFLVRIAILTSSPNPKEPEFNQISGRAVKLFKKALGLWGSSITVKGAYMEKLFSLCAEQKENDQRRKKALKKGAKEGEKCAEEKILVSNENLVVALELLNGLLDLSEQNSFVLDNSGIIKRILYPAFVAAGKPDGLEVREKLAYFCVEFCKKFDISDPPEQLLKSNFFQTLKEQIESVMSEACVEKKGNNSGVSLAGLGDYRNGKPYEDEFEVGREGGRCSAYFALTMVEEISAARPVFINCFGSAMVRLAQRLTRDHVQAATLSGRSMAAMMSQMEGCGLQRVLGTPTLAVFEEAVGGNEGPIGTHDEKGVKENGSAIRTLVVLVRLLGRTKVFEKFGELRKPALQIMSVLLDKSDNVILLMSVIGVVGGWLLNDRAGLTAKERSSMIWKINNFDRLPEVPATPLLEMGLRLLVEYYERSFERRKEEEGGEKIIVDEEGGGETDGEGGNTPTKGGLEEEEDPGLWPKSYLGKPQTQGLMATDLKLRDIFFSLFATRQKEGVEESMGGKKGQGRGLLDVVTQLLHTDWEACGGRYWLVACNDLLLGTAEHDKGVEGVDAWLPAPKIAGKTPKAFSVGKEGADLMSRFKSLLEEEAGGRGGGRGRVLVALRSLCHSSVELAEAMFVELIGLSWASMPSDECRVALIPSMEALLARPYNRQQLNFTRKPGGSGEGGGGGGRRRNVVGGMLRAFLEVTPTPNLNVNLLASLAANYNCWFEVLPLLEKRILTEKGREKEKVARAMASLLDTLGEQDLSFALKRNMVRADTRRALSLEMYGDLQKAVASYDALINLPDEAREETILNMEVDGVPVSRPDLGVGGLNQVGEGEIALWEERWVELNRQLGQWAPVLKEYSEATGNADLEMECAWKTRDWEGVRKLCSSPSVVAALESGDPRVKLYEIYLSIADGKLGDVEKLCAQCVQLSLHAWQSLPTLATGGEAHGDLLRLFHRLVELRESGQIMIEVSNHTKFRTFPDLKNILQTWRERQPNDWDSLNVYDDIYVWRSHMFAAIQSNFHYSDPSNLAALHDRPWSVIKMSRIARKHGIPEVSLASLSKLYTTNTMDVQDAYAKLREQIVTCLAGDDGLQRGGLNIINNTNLDYFSGDQRSELFRLKAKFVTNFGDLNESNRLFAQATMISPTYARTWESWGDHVYSLAQTQGPADATKFSAQAIGSYLEAVRLGWDKSRLKLPLILKLVKSDGDEPGLLSKTLEERGDSVPAWVWLPHIHALLRGLGGVEASACKKILETLVIKFPQAVYWQLRGFYLERRDAEGGGGEVGEEKDGGENSAELAGALLVSLRKAHPKLFANLETIVEELMNKCRQSMEEQLLNAVVGLSERCAEVNGTAVPEAMQTAFGLVFEQFFPEPIVKKPAPATKKGKAKKAKKGEKKESEEKIEEDKIRVDEQKKFNGVYKKLFKDHFVHGKKTSLVEVKSKLDMWTTSLRATVAKTPRQVVLSELSPALAAYTSQPVSLWPTVEETVGEGKEGAAAEGSTPKSNSSAAALAAQKAAVIAHDASSHVIDDAFAVEIPGQYLDSKPSPELQTRLLKFDPTVTVVERGTGLVRRVGWEGSDGITHYWTIHASTPDAINSEVGGAELIDFENRLLGTDLNALKRHLKFLPRVVAPLSQRVSIMKEKLMANSLGDVDNDLGLWVRTTLISPEALFTWRKNLARSLAALVLQNHVMAVAPSAMVCDTDGVLSSAAFQPNYSLAGLLEGAEIKVKGGVKEVLGGLMIQGVTIPALATMATALDKSKDVMAPELELFLAENLNDWHGSKSGAKSDIERRELSKTLSTRVDSNVALVSERIKALALQDVGAGEVDKAAGAFVNSLFE</sequence>
<organism evidence="3 4">
    <name type="scientific">Triparma laevis f. longispina</name>
    <dbReference type="NCBI Taxonomy" id="1714387"/>
    <lineage>
        <taxon>Eukaryota</taxon>
        <taxon>Sar</taxon>
        <taxon>Stramenopiles</taxon>
        <taxon>Ochrophyta</taxon>
        <taxon>Bolidophyceae</taxon>
        <taxon>Parmales</taxon>
        <taxon>Triparmaceae</taxon>
        <taxon>Triparma</taxon>
    </lineage>
</organism>
<feature type="compositionally biased region" description="Acidic residues" evidence="1">
    <location>
        <begin position="2606"/>
        <end position="2615"/>
    </location>
</feature>
<dbReference type="GO" id="GO:0006281">
    <property type="term" value="P:DNA repair"/>
    <property type="evidence" value="ECO:0007669"/>
    <property type="project" value="TreeGrafter"/>
</dbReference>
<dbReference type="InterPro" id="IPR046807">
    <property type="entry name" value="Tra1_central"/>
</dbReference>
<evidence type="ECO:0000313" key="4">
    <source>
        <dbReference type="Proteomes" id="UP001165122"/>
    </source>
</evidence>
<dbReference type="GO" id="GO:0005634">
    <property type="term" value="C:nucleus"/>
    <property type="evidence" value="ECO:0007669"/>
    <property type="project" value="TreeGrafter"/>
</dbReference>
<dbReference type="PROSITE" id="PS51189">
    <property type="entry name" value="FAT"/>
    <property type="match status" value="1"/>
</dbReference>
<name>A0A9W6ZIE1_9STRA</name>
<dbReference type="Pfam" id="PF20206">
    <property type="entry name" value="Tra1_ring"/>
    <property type="match status" value="1"/>
</dbReference>
<dbReference type="PANTHER" id="PTHR11139:SF1">
    <property type="entry name" value="TRANSFORMATION_TRANSCRIPTION DOMAIN-ASSOCIATED PROTEIN"/>
    <property type="match status" value="1"/>
</dbReference>
<evidence type="ECO:0000259" key="2">
    <source>
        <dbReference type="PROSITE" id="PS51189"/>
    </source>
</evidence>
<dbReference type="GO" id="GO:0035267">
    <property type="term" value="C:NuA4 histone acetyltransferase complex"/>
    <property type="evidence" value="ECO:0007669"/>
    <property type="project" value="TreeGrafter"/>
</dbReference>
<feature type="domain" description="FAT" evidence="2">
    <location>
        <begin position="2873"/>
        <end position="3434"/>
    </location>
</feature>
<gene>
    <name evidence="3" type="ORF">TrLO_g14018</name>
</gene>
<proteinExistence type="predicted"/>
<dbReference type="GO" id="GO:0000124">
    <property type="term" value="C:SAGA complex"/>
    <property type="evidence" value="ECO:0007669"/>
    <property type="project" value="TreeGrafter"/>
</dbReference>
<feature type="compositionally biased region" description="Polar residues" evidence="1">
    <location>
        <begin position="355"/>
        <end position="371"/>
    </location>
</feature>
<dbReference type="InterPro" id="IPR003151">
    <property type="entry name" value="PIK-rel_kinase_FAT"/>
</dbReference>
<dbReference type="GO" id="GO:0006355">
    <property type="term" value="P:regulation of DNA-templated transcription"/>
    <property type="evidence" value="ECO:0007669"/>
    <property type="project" value="TreeGrafter"/>
</dbReference>
<feature type="region of interest" description="Disordered" evidence="1">
    <location>
        <begin position="347"/>
        <end position="371"/>
    </location>
</feature>
<protein>
    <recommendedName>
        <fullName evidence="2">FAT domain-containing protein</fullName>
    </recommendedName>
</protein>
<feature type="region of interest" description="Disordered" evidence="1">
    <location>
        <begin position="3538"/>
        <end position="3563"/>
    </location>
</feature>
<accession>A0A9W6ZIE1</accession>
<dbReference type="InterPro" id="IPR050517">
    <property type="entry name" value="DDR_Repair_Kinase"/>
</dbReference>
<dbReference type="Proteomes" id="UP001165122">
    <property type="component" value="Unassembled WGS sequence"/>
</dbReference>
<feature type="compositionally biased region" description="Basic residues" evidence="1">
    <location>
        <begin position="3544"/>
        <end position="3554"/>
    </location>
</feature>
<dbReference type="OrthoDB" id="5570127at2759"/>
<dbReference type="EMBL" id="BRXW01000396">
    <property type="protein sequence ID" value="GMH50575.1"/>
    <property type="molecule type" value="Genomic_DNA"/>
</dbReference>
<dbReference type="InterPro" id="IPR014009">
    <property type="entry name" value="PIK_FAT"/>
</dbReference>
<dbReference type="InterPro" id="IPR046805">
    <property type="entry name" value="Tra1_ring"/>
</dbReference>
<dbReference type="PANTHER" id="PTHR11139">
    <property type="entry name" value="ATAXIA TELANGIECTASIA MUTATED ATM -RELATED"/>
    <property type="match status" value="1"/>
</dbReference>
<reference evidence="4" key="1">
    <citation type="journal article" date="2023" name="Commun. Biol.">
        <title>Genome analysis of Parmales, the sister group of diatoms, reveals the evolutionary specialization of diatoms from phago-mixotrophs to photoautotrophs.</title>
        <authorList>
            <person name="Ban H."/>
            <person name="Sato S."/>
            <person name="Yoshikawa S."/>
            <person name="Yamada K."/>
            <person name="Nakamura Y."/>
            <person name="Ichinomiya M."/>
            <person name="Sato N."/>
            <person name="Blanc-Mathieu R."/>
            <person name="Endo H."/>
            <person name="Kuwata A."/>
            <person name="Ogata H."/>
        </authorList>
    </citation>
    <scope>NUCLEOTIDE SEQUENCE [LARGE SCALE GENOMIC DNA]</scope>
    <source>
        <strain evidence="4">NIES 3700</strain>
    </source>
</reference>
<evidence type="ECO:0000313" key="3">
    <source>
        <dbReference type="EMBL" id="GMH50575.1"/>
    </source>
</evidence>